<feature type="region of interest" description="Disordered" evidence="1">
    <location>
        <begin position="51"/>
        <end position="77"/>
    </location>
</feature>
<keyword evidence="3" id="KW-1185">Reference proteome</keyword>
<dbReference type="AlphaFoldDB" id="A0AAV7T009"/>
<dbReference type="Proteomes" id="UP001066276">
    <property type="component" value="Chromosome 4_1"/>
</dbReference>
<name>A0AAV7T009_PLEWA</name>
<reference evidence="2" key="1">
    <citation type="journal article" date="2022" name="bioRxiv">
        <title>Sequencing and chromosome-scale assembly of the giantPleurodeles waltlgenome.</title>
        <authorList>
            <person name="Brown T."/>
            <person name="Elewa A."/>
            <person name="Iarovenko S."/>
            <person name="Subramanian E."/>
            <person name="Araus A.J."/>
            <person name="Petzold A."/>
            <person name="Susuki M."/>
            <person name="Suzuki K.-i.T."/>
            <person name="Hayashi T."/>
            <person name="Toyoda A."/>
            <person name="Oliveira C."/>
            <person name="Osipova E."/>
            <person name="Leigh N.D."/>
            <person name="Simon A."/>
            <person name="Yun M.H."/>
        </authorList>
    </citation>
    <scope>NUCLEOTIDE SEQUENCE</scope>
    <source>
        <strain evidence="2">20211129_DDA</strain>
        <tissue evidence="2">Liver</tissue>
    </source>
</reference>
<evidence type="ECO:0000256" key="1">
    <source>
        <dbReference type="SAM" id="MobiDB-lite"/>
    </source>
</evidence>
<accession>A0AAV7T009</accession>
<evidence type="ECO:0000313" key="3">
    <source>
        <dbReference type="Proteomes" id="UP001066276"/>
    </source>
</evidence>
<feature type="region of interest" description="Disordered" evidence="1">
    <location>
        <begin position="147"/>
        <end position="170"/>
    </location>
</feature>
<protein>
    <submittedName>
        <fullName evidence="2">Uncharacterized protein</fullName>
    </submittedName>
</protein>
<gene>
    <name evidence="2" type="ORF">NDU88_001679</name>
</gene>
<sequence length="219" mass="23287">MLPTGPSAAAAQVTLPALQHRALPRAQQPVSGRPEQALTLNHRSLQAPAVLTGAQASPRDPLRGPLPTSRSKWPPLRLDSFEPGGVTELNGFVRDCAGACQGKSFSPDTHRLSWCLGQIRAAVPGAPPPGITWPLVRLSSGRRVVRRRPKLSRQQQQTSLGKTCTGPPAVRTRERTAAGGSRLQRQVGPGSAVFRCGSGVGPLRRQVVVSHDLLARGPK</sequence>
<evidence type="ECO:0000313" key="2">
    <source>
        <dbReference type="EMBL" id="KAJ1169788.1"/>
    </source>
</evidence>
<dbReference type="EMBL" id="JANPWB010000007">
    <property type="protein sequence ID" value="KAJ1169788.1"/>
    <property type="molecule type" value="Genomic_DNA"/>
</dbReference>
<comment type="caution">
    <text evidence="2">The sequence shown here is derived from an EMBL/GenBank/DDBJ whole genome shotgun (WGS) entry which is preliminary data.</text>
</comment>
<organism evidence="2 3">
    <name type="scientific">Pleurodeles waltl</name>
    <name type="common">Iberian ribbed newt</name>
    <dbReference type="NCBI Taxonomy" id="8319"/>
    <lineage>
        <taxon>Eukaryota</taxon>
        <taxon>Metazoa</taxon>
        <taxon>Chordata</taxon>
        <taxon>Craniata</taxon>
        <taxon>Vertebrata</taxon>
        <taxon>Euteleostomi</taxon>
        <taxon>Amphibia</taxon>
        <taxon>Batrachia</taxon>
        <taxon>Caudata</taxon>
        <taxon>Salamandroidea</taxon>
        <taxon>Salamandridae</taxon>
        <taxon>Pleurodelinae</taxon>
        <taxon>Pleurodeles</taxon>
    </lineage>
</organism>
<proteinExistence type="predicted"/>